<dbReference type="Gene3D" id="1.10.3300.10">
    <property type="entry name" value="Jann2411-like domain"/>
    <property type="match status" value="1"/>
</dbReference>
<dbReference type="Pfam" id="PF07336">
    <property type="entry name" value="ABATE"/>
    <property type="match status" value="1"/>
</dbReference>
<reference evidence="3" key="1">
    <citation type="journal article" date="2019" name="Int. J. Syst. Evol. Microbiol.">
        <title>The Global Catalogue of Microorganisms (GCM) 10K type strain sequencing project: providing services to taxonomists for standard genome sequencing and annotation.</title>
        <authorList>
            <consortium name="The Broad Institute Genomics Platform"/>
            <consortium name="The Broad Institute Genome Sequencing Center for Infectious Disease"/>
            <person name="Wu L."/>
            <person name="Ma J."/>
        </authorList>
    </citation>
    <scope>NUCLEOTIDE SEQUENCE [LARGE SCALE GENOMIC DNA]</scope>
    <source>
        <strain evidence="3">JCM 17808</strain>
    </source>
</reference>
<name>A0ABP8J4Z1_9MICO</name>
<protein>
    <submittedName>
        <fullName evidence="2">CGNR zinc finger domain-containing protein</fullName>
    </submittedName>
</protein>
<keyword evidence="3" id="KW-1185">Reference proteome</keyword>
<gene>
    <name evidence="2" type="ORF">GCM10023167_06000</name>
</gene>
<dbReference type="Pfam" id="PF11706">
    <property type="entry name" value="zf-CGNR"/>
    <property type="match status" value="1"/>
</dbReference>
<sequence>MTFTYEARSNLLMLVDLVNSGRRDVEDLPDPASLTEFVRTHGFSGPLTGTATELERVHAVRSEFATVFGADSVESVVALVNATLLRCNALPQLVDHDDWGWHLHAVAQTAPLADRIAIDIALVLVDVVRDGELSRLQHCAAEDCDAVFVDFSRNRSKRYCDVGNCGNRAHVAAYRRRQEAAEAG</sequence>
<dbReference type="InterPro" id="IPR023286">
    <property type="entry name" value="ABATE_dom_sf"/>
</dbReference>
<comment type="caution">
    <text evidence="2">The sequence shown here is derived from an EMBL/GenBank/DDBJ whole genome shotgun (WGS) entry which is preliminary data.</text>
</comment>
<dbReference type="PANTHER" id="PTHR35525">
    <property type="entry name" value="BLL6575 PROTEIN"/>
    <property type="match status" value="1"/>
</dbReference>
<accession>A0ABP8J4Z1</accession>
<evidence type="ECO:0000259" key="1">
    <source>
        <dbReference type="Pfam" id="PF11706"/>
    </source>
</evidence>
<dbReference type="Proteomes" id="UP001500642">
    <property type="component" value="Unassembled WGS sequence"/>
</dbReference>
<dbReference type="PANTHER" id="PTHR35525:SF3">
    <property type="entry name" value="BLL6575 PROTEIN"/>
    <property type="match status" value="1"/>
</dbReference>
<proteinExistence type="predicted"/>
<dbReference type="InterPro" id="IPR021005">
    <property type="entry name" value="Znf_CGNR"/>
</dbReference>
<evidence type="ECO:0000313" key="2">
    <source>
        <dbReference type="EMBL" id="GAA4384812.1"/>
    </source>
</evidence>
<dbReference type="InterPro" id="IPR010852">
    <property type="entry name" value="ABATE"/>
</dbReference>
<dbReference type="SUPFAM" id="SSF160904">
    <property type="entry name" value="Jann2411-like"/>
    <property type="match status" value="1"/>
</dbReference>
<feature type="domain" description="Zinc finger CGNR" evidence="1">
    <location>
        <begin position="135"/>
        <end position="178"/>
    </location>
</feature>
<dbReference type="EMBL" id="BAABGL010000002">
    <property type="protein sequence ID" value="GAA4384812.1"/>
    <property type="molecule type" value="Genomic_DNA"/>
</dbReference>
<dbReference type="RefSeq" id="WP_247423320.1">
    <property type="nucleotide sequence ID" value="NZ_BAABGL010000002.1"/>
</dbReference>
<organism evidence="2 3">
    <name type="scientific">Brevibacterium pityocampae</name>
    <dbReference type="NCBI Taxonomy" id="506594"/>
    <lineage>
        <taxon>Bacteria</taxon>
        <taxon>Bacillati</taxon>
        <taxon>Actinomycetota</taxon>
        <taxon>Actinomycetes</taxon>
        <taxon>Micrococcales</taxon>
        <taxon>Brevibacteriaceae</taxon>
        <taxon>Brevibacterium</taxon>
    </lineage>
</organism>
<evidence type="ECO:0000313" key="3">
    <source>
        <dbReference type="Proteomes" id="UP001500642"/>
    </source>
</evidence>